<evidence type="ECO:0000256" key="2">
    <source>
        <dbReference type="ARBA" id="ARBA00022692"/>
    </source>
</evidence>
<dbReference type="GO" id="GO:0005351">
    <property type="term" value="F:carbohydrate:proton symporter activity"/>
    <property type="evidence" value="ECO:0007669"/>
    <property type="project" value="TreeGrafter"/>
</dbReference>
<dbReference type="Gene3D" id="1.20.1250.20">
    <property type="entry name" value="MFS general substrate transporter like domains"/>
    <property type="match status" value="1"/>
</dbReference>
<dbReference type="InterPro" id="IPR050360">
    <property type="entry name" value="MFS_Sugar_Transporters"/>
</dbReference>
<keyword evidence="2" id="KW-0812">Transmembrane</keyword>
<comment type="subcellular location">
    <subcellularLocation>
        <location evidence="1">Membrane</location>
        <topology evidence="1">Multi-pass membrane protein</topology>
    </subcellularLocation>
</comment>
<name>A0A0D2XL03_FUSOF</name>
<dbReference type="EnsemblFungi" id="FOXG_04627T0">
    <property type="protein sequence ID" value="FOXG_04627P0"/>
    <property type="gene ID" value="FOXG_04627"/>
</dbReference>
<dbReference type="InterPro" id="IPR005828">
    <property type="entry name" value="MFS_sugar_transport-like"/>
</dbReference>
<dbReference type="GO" id="GO:0016020">
    <property type="term" value="C:membrane"/>
    <property type="evidence" value="ECO:0007669"/>
    <property type="project" value="UniProtKB-SubCell"/>
</dbReference>
<dbReference type="VEuPathDB" id="FungiDB:FOXG_04627"/>
<proteinExistence type="predicted"/>
<dbReference type="PANTHER" id="PTHR48022:SF17">
    <property type="entry name" value="HEXOSE TRANSPORTER"/>
    <property type="match status" value="1"/>
</dbReference>
<dbReference type="Proteomes" id="UP000002489">
    <property type="component" value="Unassembled WGS sequence"/>
</dbReference>
<reference evidence="6" key="1">
    <citation type="journal article" date="2012" name="Mol. Plant Microbe Interact.">
        <title>A highly conserved effector in Fusarium oxysporum is required for full virulence on Arabidopsis.</title>
        <authorList>
            <person name="Thatcher L.F."/>
            <person name="Gardiner D.M."/>
            <person name="Kazan K."/>
            <person name="Manners J."/>
        </authorList>
    </citation>
    <scope>NUCLEOTIDE SEQUENCE [LARGE SCALE GENOMIC DNA]</scope>
    <source>
        <strain evidence="6">Fo5176</strain>
    </source>
</reference>
<evidence type="ECO:0000256" key="4">
    <source>
        <dbReference type="ARBA" id="ARBA00023136"/>
    </source>
</evidence>
<evidence type="ECO:0000256" key="3">
    <source>
        <dbReference type="ARBA" id="ARBA00022989"/>
    </source>
</evidence>
<evidence type="ECO:0000256" key="1">
    <source>
        <dbReference type="ARBA" id="ARBA00004141"/>
    </source>
</evidence>
<keyword evidence="3" id="KW-1133">Transmembrane helix</keyword>
<evidence type="ECO:0000313" key="6">
    <source>
        <dbReference type="Proteomes" id="UP000002489"/>
    </source>
</evidence>
<accession>A0A0D2XL03</accession>
<gene>
    <name evidence="5" type="primary">28946660</name>
</gene>
<reference evidence="5" key="2">
    <citation type="submission" date="2025-08" db="UniProtKB">
        <authorList>
            <consortium name="EnsemblFungi"/>
        </authorList>
    </citation>
    <scope>IDENTIFICATION</scope>
    <source>
        <strain evidence="5">4287 / CBS 123668 / FGSC 9935 / NRRL 34936</strain>
    </source>
</reference>
<organism evidence="5 6">
    <name type="scientific">Fusarium oxysporum (strain Fo5176)</name>
    <name type="common">Fusarium vascular wilt</name>
    <dbReference type="NCBI Taxonomy" id="660025"/>
    <lineage>
        <taxon>Eukaryota</taxon>
        <taxon>Fungi</taxon>
        <taxon>Dikarya</taxon>
        <taxon>Ascomycota</taxon>
        <taxon>Pezizomycotina</taxon>
        <taxon>Sordariomycetes</taxon>
        <taxon>Hypocreomycetidae</taxon>
        <taxon>Hypocreales</taxon>
        <taxon>Nectriaceae</taxon>
        <taxon>Fusarium</taxon>
        <taxon>Fusarium oxysporum species complex</taxon>
    </lineage>
</organism>
<dbReference type="AlphaFoldDB" id="A0A0D2XL03"/>
<keyword evidence="4" id="KW-0472">Membrane</keyword>
<evidence type="ECO:0000313" key="5">
    <source>
        <dbReference type="EnsemblFungi" id="FOXG_04627P0"/>
    </source>
</evidence>
<dbReference type="Pfam" id="PF00083">
    <property type="entry name" value="Sugar_tr"/>
    <property type="match status" value="1"/>
</dbReference>
<protein>
    <submittedName>
        <fullName evidence="5">Uncharacterized protein</fullName>
    </submittedName>
</protein>
<sequence>MGFFRRASLSRPEGEAGKTWPAIAMGFFVAFGGVLFGYDTRTISGILAMPYWQRLFSTGFVDSDGKPNITTGQELTIVSILLASTFFGALSTALFSDYLSH</sequence>
<dbReference type="PANTHER" id="PTHR48022">
    <property type="entry name" value="PLASTIDIC GLUCOSE TRANSPORTER 4"/>
    <property type="match status" value="1"/>
</dbReference>
<dbReference type="InterPro" id="IPR036259">
    <property type="entry name" value="MFS_trans_sf"/>
</dbReference>